<protein>
    <submittedName>
        <fullName evidence="1">Uncharacterized protein</fullName>
    </submittedName>
</protein>
<organism evidence="1 2">
    <name type="scientific">Enterococcus mundtii</name>
    <dbReference type="NCBI Taxonomy" id="53346"/>
    <lineage>
        <taxon>Bacteria</taxon>
        <taxon>Bacillati</taxon>
        <taxon>Bacillota</taxon>
        <taxon>Bacilli</taxon>
        <taxon>Lactobacillales</taxon>
        <taxon>Enterococcaceae</taxon>
        <taxon>Enterococcus</taxon>
    </lineage>
</organism>
<sequence length="72" mass="7906">MKMNNSTYDIIKWVVSIVLPAFAVLVGTLGKVYGYEQTDLAVTTITAVTAFLGTIMQLSSAKYKKEDQNDAE</sequence>
<dbReference type="InterPro" id="IPR031612">
    <property type="entry name" value="Phage_holin_Dp1"/>
</dbReference>
<comment type="caution">
    <text evidence="1">The sequence shown here is derived from an EMBL/GenBank/DDBJ whole genome shotgun (WGS) entry which is preliminary data.</text>
</comment>
<accession>A0A242L0J3</accession>
<dbReference type="EMBL" id="NGMS01000001">
    <property type="protein sequence ID" value="OTP27715.1"/>
    <property type="molecule type" value="Genomic_DNA"/>
</dbReference>
<dbReference type="Proteomes" id="UP000195024">
    <property type="component" value="Unassembled WGS sequence"/>
</dbReference>
<evidence type="ECO:0000313" key="2">
    <source>
        <dbReference type="Proteomes" id="UP000195024"/>
    </source>
</evidence>
<reference evidence="1 2" key="1">
    <citation type="submission" date="2017-05" db="EMBL/GenBank/DDBJ databases">
        <title>The Genome Sequence of Enterococcus mundtii 6B1_DIV0119.</title>
        <authorList>
            <consortium name="The Broad Institute Genomics Platform"/>
            <consortium name="The Broad Institute Genomic Center for Infectious Diseases"/>
            <person name="Earl A."/>
            <person name="Manson A."/>
            <person name="Schwartman J."/>
            <person name="Gilmore M."/>
            <person name="Abouelleil A."/>
            <person name="Cao P."/>
            <person name="Chapman S."/>
            <person name="Cusick C."/>
            <person name="Shea T."/>
            <person name="Young S."/>
            <person name="Neafsey D."/>
            <person name="Nusbaum C."/>
            <person name="Birren B."/>
        </authorList>
    </citation>
    <scope>NUCLEOTIDE SEQUENCE [LARGE SCALE GENOMIC DNA]</scope>
    <source>
        <strain evidence="1 2">6B1_DIV0119</strain>
    </source>
</reference>
<dbReference type="AlphaFoldDB" id="A0A242L0J3"/>
<dbReference type="RefSeq" id="WP_010736699.1">
    <property type="nucleotide sequence ID" value="NZ_CABHEA010000012.1"/>
</dbReference>
<name>A0A242L0J3_ENTMU</name>
<dbReference type="Pfam" id="PF16938">
    <property type="entry name" value="Phage_holin_Dp1"/>
    <property type="match status" value="1"/>
</dbReference>
<evidence type="ECO:0000313" key="1">
    <source>
        <dbReference type="EMBL" id="OTP27715.1"/>
    </source>
</evidence>
<gene>
    <name evidence="1" type="ORF">A5802_001451</name>
</gene>
<proteinExistence type="predicted"/>